<evidence type="ECO:0000313" key="1">
    <source>
        <dbReference type="EMBL" id="MED6171340.1"/>
    </source>
</evidence>
<name>A0ABU6VF50_9FABA</name>
<dbReference type="EMBL" id="JASCZI010151247">
    <property type="protein sequence ID" value="MED6171340.1"/>
    <property type="molecule type" value="Genomic_DNA"/>
</dbReference>
<gene>
    <name evidence="1" type="ORF">PIB30_039872</name>
</gene>
<comment type="caution">
    <text evidence="1">The sequence shown here is derived from an EMBL/GenBank/DDBJ whole genome shotgun (WGS) entry which is preliminary data.</text>
</comment>
<dbReference type="PROSITE" id="PS50096">
    <property type="entry name" value="IQ"/>
    <property type="match status" value="1"/>
</dbReference>
<accession>A0ABU6VF50</accession>
<sequence>MQRLRGWSPSTPNYSVAFFRCGLNVHTTQARKALKGLVKIQAIVRGYLERFEEYRGGSEIESRRVSSWFDATMNSSPKNWQLQA</sequence>
<protein>
    <submittedName>
        <fullName evidence="1">Uncharacterized protein</fullName>
    </submittedName>
</protein>
<organism evidence="1 2">
    <name type="scientific">Stylosanthes scabra</name>
    <dbReference type="NCBI Taxonomy" id="79078"/>
    <lineage>
        <taxon>Eukaryota</taxon>
        <taxon>Viridiplantae</taxon>
        <taxon>Streptophyta</taxon>
        <taxon>Embryophyta</taxon>
        <taxon>Tracheophyta</taxon>
        <taxon>Spermatophyta</taxon>
        <taxon>Magnoliopsida</taxon>
        <taxon>eudicotyledons</taxon>
        <taxon>Gunneridae</taxon>
        <taxon>Pentapetalae</taxon>
        <taxon>rosids</taxon>
        <taxon>fabids</taxon>
        <taxon>Fabales</taxon>
        <taxon>Fabaceae</taxon>
        <taxon>Papilionoideae</taxon>
        <taxon>50 kb inversion clade</taxon>
        <taxon>dalbergioids sensu lato</taxon>
        <taxon>Dalbergieae</taxon>
        <taxon>Pterocarpus clade</taxon>
        <taxon>Stylosanthes</taxon>
    </lineage>
</organism>
<dbReference type="Proteomes" id="UP001341840">
    <property type="component" value="Unassembled WGS sequence"/>
</dbReference>
<keyword evidence="2" id="KW-1185">Reference proteome</keyword>
<evidence type="ECO:0000313" key="2">
    <source>
        <dbReference type="Proteomes" id="UP001341840"/>
    </source>
</evidence>
<reference evidence="1 2" key="1">
    <citation type="journal article" date="2023" name="Plants (Basel)">
        <title>Bridging the Gap: Combining Genomics and Transcriptomics Approaches to Understand Stylosanthes scabra, an Orphan Legume from the Brazilian Caatinga.</title>
        <authorList>
            <person name="Ferreira-Neto J.R.C."/>
            <person name="da Silva M.D."/>
            <person name="Binneck E."/>
            <person name="de Melo N.F."/>
            <person name="da Silva R.H."/>
            <person name="de Melo A.L.T.M."/>
            <person name="Pandolfi V."/>
            <person name="Bustamante F.O."/>
            <person name="Brasileiro-Vidal A.C."/>
            <person name="Benko-Iseppon A.M."/>
        </authorList>
    </citation>
    <scope>NUCLEOTIDE SEQUENCE [LARGE SCALE GENOMIC DNA]</scope>
    <source>
        <tissue evidence="1">Leaves</tissue>
    </source>
</reference>
<proteinExistence type="predicted"/>